<protein>
    <submittedName>
        <fullName evidence="1">Uncharacterized protein</fullName>
    </submittedName>
</protein>
<gene>
    <name evidence="1" type="ORF">DPMN_032163</name>
</gene>
<dbReference type="Proteomes" id="UP000828390">
    <property type="component" value="Unassembled WGS sequence"/>
</dbReference>
<reference evidence="1" key="2">
    <citation type="submission" date="2020-11" db="EMBL/GenBank/DDBJ databases">
        <authorList>
            <person name="McCartney M.A."/>
            <person name="Auch B."/>
            <person name="Kono T."/>
            <person name="Mallez S."/>
            <person name="Becker A."/>
            <person name="Gohl D.M."/>
            <person name="Silverstein K.A.T."/>
            <person name="Koren S."/>
            <person name="Bechman K.B."/>
            <person name="Herman A."/>
            <person name="Abrahante J.E."/>
            <person name="Garbe J."/>
        </authorList>
    </citation>
    <scope>NUCLEOTIDE SEQUENCE</scope>
    <source>
        <strain evidence="1">Duluth1</strain>
        <tissue evidence="1">Whole animal</tissue>
    </source>
</reference>
<keyword evidence="2" id="KW-1185">Reference proteome</keyword>
<dbReference type="AlphaFoldDB" id="A0A9D4M4G7"/>
<evidence type="ECO:0000313" key="2">
    <source>
        <dbReference type="Proteomes" id="UP000828390"/>
    </source>
</evidence>
<dbReference type="EMBL" id="JAIWYP010000002">
    <property type="protein sequence ID" value="KAH3869007.1"/>
    <property type="molecule type" value="Genomic_DNA"/>
</dbReference>
<organism evidence="1 2">
    <name type="scientific">Dreissena polymorpha</name>
    <name type="common">Zebra mussel</name>
    <name type="synonym">Mytilus polymorpha</name>
    <dbReference type="NCBI Taxonomy" id="45954"/>
    <lineage>
        <taxon>Eukaryota</taxon>
        <taxon>Metazoa</taxon>
        <taxon>Spiralia</taxon>
        <taxon>Lophotrochozoa</taxon>
        <taxon>Mollusca</taxon>
        <taxon>Bivalvia</taxon>
        <taxon>Autobranchia</taxon>
        <taxon>Heteroconchia</taxon>
        <taxon>Euheterodonta</taxon>
        <taxon>Imparidentia</taxon>
        <taxon>Neoheterodontei</taxon>
        <taxon>Myida</taxon>
        <taxon>Dreissenoidea</taxon>
        <taxon>Dreissenidae</taxon>
        <taxon>Dreissena</taxon>
    </lineage>
</organism>
<accession>A0A9D4M4G7</accession>
<name>A0A9D4M4G7_DREPO</name>
<sequence length="90" mass="10497">MTSQTTWYGHTDHCMHKTYSAVPPTRVYRRTSAGMPTHGFGKYFTKVIATGLRSSLVWMLIFGQNSLRQTKARRTILKSRDKRKRLMTIF</sequence>
<reference evidence="1" key="1">
    <citation type="journal article" date="2019" name="bioRxiv">
        <title>The Genome of the Zebra Mussel, Dreissena polymorpha: A Resource for Invasive Species Research.</title>
        <authorList>
            <person name="McCartney M.A."/>
            <person name="Auch B."/>
            <person name="Kono T."/>
            <person name="Mallez S."/>
            <person name="Zhang Y."/>
            <person name="Obille A."/>
            <person name="Becker A."/>
            <person name="Abrahante J.E."/>
            <person name="Garbe J."/>
            <person name="Badalamenti J.P."/>
            <person name="Herman A."/>
            <person name="Mangelson H."/>
            <person name="Liachko I."/>
            <person name="Sullivan S."/>
            <person name="Sone E.D."/>
            <person name="Koren S."/>
            <person name="Silverstein K.A.T."/>
            <person name="Beckman K.B."/>
            <person name="Gohl D.M."/>
        </authorList>
    </citation>
    <scope>NUCLEOTIDE SEQUENCE</scope>
    <source>
        <strain evidence="1">Duluth1</strain>
        <tissue evidence="1">Whole animal</tissue>
    </source>
</reference>
<proteinExistence type="predicted"/>
<evidence type="ECO:0000313" key="1">
    <source>
        <dbReference type="EMBL" id="KAH3869007.1"/>
    </source>
</evidence>
<comment type="caution">
    <text evidence="1">The sequence shown here is derived from an EMBL/GenBank/DDBJ whole genome shotgun (WGS) entry which is preliminary data.</text>
</comment>